<organism evidence="2 3">
    <name type="scientific">Staurois parvus</name>
    <dbReference type="NCBI Taxonomy" id="386267"/>
    <lineage>
        <taxon>Eukaryota</taxon>
        <taxon>Metazoa</taxon>
        <taxon>Chordata</taxon>
        <taxon>Craniata</taxon>
        <taxon>Vertebrata</taxon>
        <taxon>Euteleostomi</taxon>
        <taxon>Amphibia</taxon>
        <taxon>Batrachia</taxon>
        <taxon>Anura</taxon>
        <taxon>Neobatrachia</taxon>
        <taxon>Ranoidea</taxon>
        <taxon>Ranidae</taxon>
        <taxon>Staurois</taxon>
    </lineage>
</organism>
<gene>
    <name evidence="2" type="ORF">SPARVUS_LOCUS13825634</name>
</gene>
<evidence type="ECO:0000313" key="2">
    <source>
        <dbReference type="EMBL" id="CAI9606692.1"/>
    </source>
</evidence>
<evidence type="ECO:0000256" key="1">
    <source>
        <dbReference type="SAM" id="MobiDB-lite"/>
    </source>
</evidence>
<keyword evidence="3" id="KW-1185">Reference proteome</keyword>
<dbReference type="Proteomes" id="UP001162483">
    <property type="component" value="Unassembled WGS sequence"/>
</dbReference>
<protein>
    <submittedName>
        <fullName evidence="2">Uncharacterized protein</fullName>
    </submittedName>
</protein>
<dbReference type="EMBL" id="CATNWA010018320">
    <property type="protein sequence ID" value="CAI9606692.1"/>
    <property type="molecule type" value="Genomic_DNA"/>
</dbReference>
<accession>A0ABN9GD05</accession>
<sequence length="250" mass="26750">MQASELEIAQLWLHRFREAGHTETGVCPEEPGDVYLASRGNKIGGSGVRGGGSSFRADSTKAGSGSAGVPEQPTVAEISITAPVSSASDVTLDVPSVSSIAMPQPLPLPSPCFTPAPSVSNYEVFSTANLQTICKSRGIDTRLRNRADCIKALGATDQTPAPQLYQDLRDLKPEGAVSEVLNLSPPMKPGQPLHSSRTEAYPVRVQQFEGPPNAQGERTLGERVVWHVPFTPAEIRTILAELPDYRVNPR</sequence>
<comment type="caution">
    <text evidence="2">The sequence shown here is derived from an EMBL/GenBank/DDBJ whole genome shotgun (WGS) entry which is preliminary data.</text>
</comment>
<evidence type="ECO:0000313" key="3">
    <source>
        <dbReference type="Proteomes" id="UP001162483"/>
    </source>
</evidence>
<name>A0ABN9GD05_9NEOB</name>
<reference evidence="2" key="1">
    <citation type="submission" date="2023-05" db="EMBL/GenBank/DDBJ databases">
        <authorList>
            <person name="Stuckert A."/>
        </authorList>
    </citation>
    <scope>NUCLEOTIDE SEQUENCE</scope>
</reference>
<proteinExistence type="predicted"/>
<feature type="region of interest" description="Disordered" evidence="1">
    <location>
        <begin position="47"/>
        <end position="71"/>
    </location>
</feature>